<keyword evidence="2" id="KW-0808">Transferase</keyword>
<dbReference type="InterPro" id="IPR000182">
    <property type="entry name" value="GNAT_dom"/>
</dbReference>
<dbReference type="Pfam" id="PF00583">
    <property type="entry name" value="Acetyltransf_1"/>
    <property type="match status" value="1"/>
</dbReference>
<comment type="caution">
    <text evidence="2">The sequence shown here is derived from an EMBL/GenBank/DDBJ whole genome shotgun (WGS) entry which is preliminary data.</text>
</comment>
<proteinExistence type="predicted"/>
<evidence type="ECO:0000259" key="1">
    <source>
        <dbReference type="PROSITE" id="PS51186"/>
    </source>
</evidence>
<gene>
    <name evidence="2" type="ORF">AUP42_01165</name>
</gene>
<reference evidence="2 3" key="1">
    <citation type="submission" date="2015-12" db="EMBL/GenBank/DDBJ databases">
        <title>Genome sequence of Thalassospira lucentensis MCCC 1A02072.</title>
        <authorList>
            <person name="Lu L."/>
            <person name="Lai Q."/>
            <person name="Shao Z."/>
            <person name="Qian P."/>
        </authorList>
    </citation>
    <scope>NUCLEOTIDE SEQUENCE [LARGE SCALE GENOMIC DNA]</scope>
    <source>
        <strain evidence="2 3">MCCC 1A02072</strain>
    </source>
</reference>
<dbReference type="GO" id="GO:0016747">
    <property type="term" value="F:acyltransferase activity, transferring groups other than amino-acyl groups"/>
    <property type="evidence" value="ECO:0007669"/>
    <property type="project" value="InterPro"/>
</dbReference>
<dbReference type="RefSeq" id="WP_062951804.1">
    <property type="nucleotide sequence ID" value="NZ_LPVY01000012.1"/>
</dbReference>
<evidence type="ECO:0000313" key="2">
    <source>
        <dbReference type="EMBL" id="KZB64544.1"/>
    </source>
</evidence>
<evidence type="ECO:0000313" key="3">
    <source>
        <dbReference type="Proteomes" id="UP000076335"/>
    </source>
</evidence>
<name>A0A154L563_9PROT</name>
<dbReference type="EMBL" id="LPVY01000012">
    <property type="protein sequence ID" value="KZB64544.1"/>
    <property type="molecule type" value="Genomic_DNA"/>
</dbReference>
<dbReference type="InterPro" id="IPR016181">
    <property type="entry name" value="Acyl_CoA_acyltransferase"/>
</dbReference>
<dbReference type="SUPFAM" id="SSF55729">
    <property type="entry name" value="Acyl-CoA N-acyltransferases (Nat)"/>
    <property type="match status" value="1"/>
</dbReference>
<dbReference type="CDD" id="cd04301">
    <property type="entry name" value="NAT_SF"/>
    <property type="match status" value="1"/>
</dbReference>
<dbReference type="OrthoDB" id="7365268at2"/>
<feature type="domain" description="N-acetyltransferase" evidence="1">
    <location>
        <begin position="146"/>
        <end position="293"/>
    </location>
</feature>
<dbReference type="AlphaFoldDB" id="A0A154L563"/>
<dbReference type="PROSITE" id="PS51186">
    <property type="entry name" value="GNAT"/>
    <property type="match status" value="1"/>
</dbReference>
<accession>A0A154L563</accession>
<organism evidence="2 3">
    <name type="scientific">Thalassospira lucentensis</name>
    <dbReference type="NCBI Taxonomy" id="168935"/>
    <lineage>
        <taxon>Bacteria</taxon>
        <taxon>Pseudomonadati</taxon>
        <taxon>Pseudomonadota</taxon>
        <taxon>Alphaproteobacteria</taxon>
        <taxon>Rhodospirillales</taxon>
        <taxon>Thalassospiraceae</taxon>
        <taxon>Thalassospira</taxon>
    </lineage>
</organism>
<sequence>MQYRKLQDDDLHALDAFLATHAETSMVLRSNLRKIGMNRRHHPLSGCYYGEVSGYGAVTAVLTIFGNGNVFVQTGGKPVPRGLIDLSCTENAQPVAGFFGPADQAQDVIDLLGLGDAQFAINACDAFYRLDLANLILPQNVRSDSFQMVDAERIDRNTLLRWLRAYEIEALGGEDTPALDSRIASRLVHALNDRNMWALVVDGVPVSLSGFNAELPDMVQIGPVWTPPEQRSNGYARILVAKTLLAARARGVTRAVLSTDSPAAAKAYEAIGFERDGAYRLALLANPVKLTRELSCQ</sequence>
<dbReference type="Gene3D" id="3.40.630.30">
    <property type="match status" value="1"/>
</dbReference>
<protein>
    <submittedName>
        <fullName evidence="2">GCN5 family acetyltransferase</fullName>
    </submittedName>
</protein>
<dbReference type="Proteomes" id="UP000076335">
    <property type="component" value="Unassembled WGS sequence"/>
</dbReference>